<gene>
    <name evidence="1" type="ORF">NQ317_018166</name>
</gene>
<sequence length="246" mass="27894">MFCHSRPASVDGSILVYVEAALECIWGTYVFFRYFRPFLFNVNDTVDTIRRDDDEEHALQCHSKKDWSRDDIGTPTGQTKKKKIVINQKSPRACAQQLTEVLSTKKKRKIQDILEGVGFNIQHICIVGSAKGHRFRKSNNIQGVPIKKRGGLGYNSYYKQIELFFKITSCLDLVLKSRQDLEIFKNLATPNPNVQADPGHLSIRIKHIVVGQLTAVVTAPKSRSSAGWFSLQFDIEIPGRNLLKLC</sequence>
<protein>
    <submittedName>
        <fullName evidence="1">Uncharacterized protein</fullName>
    </submittedName>
</protein>
<keyword evidence="2" id="KW-1185">Reference proteome</keyword>
<dbReference type="EMBL" id="JAPWTJ010000954">
    <property type="protein sequence ID" value="KAJ8974655.1"/>
    <property type="molecule type" value="Genomic_DNA"/>
</dbReference>
<name>A0ABQ9J9M9_9CUCU</name>
<evidence type="ECO:0000313" key="1">
    <source>
        <dbReference type="EMBL" id="KAJ8974655.1"/>
    </source>
</evidence>
<proteinExistence type="predicted"/>
<comment type="caution">
    <text evidence="1">The sequence shown here is derived from an EMBL/GenBank/DDBJ whole genome shotgun (WGS) entry which is preliminary data.</text>
</comment>
<organism evidence="1 2">
    <name type="scientific">Molorchus minor</name>
    <dbReference type="NCBI Taxonomy" id="1323400"/>
    <lineage>
        <taxon>Eukaryota</taxon>
        <taxon>Metazoa</taxon>
        <taxon>Ecdysozoa</taxon>
        <taxon>Arthropoda</taxon>
        <taxon>Hexapoda</taxon>
        <taxon>Insecta</taxon>
        <taxon>Pterygota</taxon>
        <taxon>Neoptera</taxon>
        <taxon>Endopterygota</taxon>
        <taxon>Coleoptera</taxon>
        <taxon>Polyphaga</taxon>
        <taxon>Cucujiformia</taxon>
        <taxon>Chrysomeloidea</taxon>
        <taxon>Cerambycidae</taxon>
        <taxon>Lamiinae</taxon>
        <taxon>Monochamini</taxon>
        <taxon>Molorchus</taxon>
    </lineage>
</organism>
<accession>A0ABQ9J9M9</accession>
<dbReference type="Proteomes" id="UP001162164">
    <property type="component" value="Unassembled WGS sequence"/>
</dbReference>
<evidence type="ECO:0000313" key="2">
    <source>
        <dbReference type="Proteomes" id="UP001162164"/>
    </source>
</evidence>
<reference evidence="1" key="1">
    <citation type="journal article" date="2023" name="Insect Mol. Biol.">
        <title>Genome sequencing provides insights into the evolution of gene families encoding plant cell wall-degrading enzymes in longhorned beetles.</title>
        <authorList>
            <person name="Shin N.R."/>
            <person name="Okamura Y."/>
            <person name="Kirsch R."/>
            <person name="Pauchet Y."/>
        </authorList>
    </citation>
    <scope>NUCLEOTIDE SEQUENCE</scope>
    <source>
        <strain evidence="1">MMC_N1</strain>
    </source>
</reference>